<keyword evidence="2" id="KW-1185">Reference proteome</keyword>
<comment type="caution">
    <text evidence="1">The sequence shown here is derived from an EMBL/GenBank/DDBJ whole genome shotgun (WGS) entry which is preliminary data.</text>
</comment>
<gene>
    <name evidence="1" type="ORF">Salat_1426300</name>
</gene>
<evidence type="ECO:0000313" key="2">
    <source>
        <dbReference type="Proteomes" id="UP001293254"/>
    </source>
</evidence>
<dbReference type="AlphaFoldDB" id="A0AAE1YAL2"/>
<sequence>MERVFVSSLVRDVEYEIVSHDQPHEDSIQNAIRTVNRSYGGRLSFTFGLCRWYQLKERHATFSLLISRDGVRWLPTPKLLMINEALWDEFARVATLYYIFSNLFVFEKPFARAYHWDSEPLWTELKIIFGCPSNEYADALDDELYAATPPTPDETMVLVCNDEDDSSSVNNE</sequence>
<dbReference type="EMBL" id="JACGWO010000005">
    <property type="protein sequence ID" value="KAK4426577.1"/>
    <property type="molecule type" value="Genomic_DNA"/>
</dbReference>
<reference evidence="1" key="2">
    <citation type="journal article" date="2024" name="Plant">
        <title>Genomic evolution and insights into agronomic trait innovations of Sesamum species.</title>
        <authorList>
            <person name="Miao H."/>
            <person name="Wang L."/>
            <person name="Qu L."/>
            <person name="Liu H."/>
            <person name="Sun Y."/>
            <person name="Le M."/>
            <person name="Wang Q."/>
            <person name="Wei S."/>
            <person name="Zheng Y."/>
            <person name="Lin W."/>
            <person name="Duan Y."/>
            <person name="Cao H."/>
            <person name="Xiong S."/>
            <person name="Wang X."/>
            <person name="Wei L."/>
            <person name="Li C."/>
            <person name="Ma Q."/>
            <person name="Ju M."/>
            <person name="Zhao R."/>
            <person name="Li G."/>
            <person name="Mu C."/>
            <person name="Tian Q."/>
            <person name="Mei H."/>
            <person name="Zhang T."/>
            <person name="Gao T."/>
            <person name="Zhang H."/>
        </authorList>
    </citation>
    <scope>NUCLEOTIDE SEQUENCE</scope>
    <source>
        <strain evidence="1">3651</strain>
    </source>
</reference>
<dbReference type="Proteomes" id="UP001293254">
    <property type="component" value="Unassembled WGS sequence"/>
</dbReference>
<name>A0AAE1YAL2_9LAMI</name>
<accession>A0AAE1YAL2</accession>
<evidence type="ECO:0000313" key="1">
    <source>
        <dbReference type="EMBL" id="KAK4426577.1"/>
    </source>
</evidence>
<protein>
    <submittedName>
        <fullName evidence="1">Uncharacterized protein</fullName>
    </submittedName>
</protein>
<proteinExistence type="predicted"/>
<reference evidence="1" key="1">
    <citation type="submission" date="2020-06" db="EMBL/GenBank/DDBJ databases">
        <authorList>
            <person name="Li T."/>
            <person name="Hu X."/>
            <person name="Zhang T."/>
            <person name="Song X."/>
            <person name="Zhang H."/>
            <person name="Dai N."/>
            <person name="Sheng W."/>
            <person name="Hou X."/>
            <person name="Wei L."/>
        </authorList>
    </citation>
    <scope>NUCLEOTIDE SEQUENCE</scope>
    <source>
        <strain evidence="1">3651</strain>
        <tissue evidence="1">Leaf</tissue>
    </source>
</reference>
<organism evidence="1 2">
    <name type="scientific">Sesamum alatum</name>
    <dbReference type="NCBI Taxonomy" id="300844"/>
    <lineage>
        <taxon>Eukaryota</taxon>
        <taxon>Viridiplantae</taxon>
        <taxon>Streptophyta</taxon>
        <taxon>Embryophyta</taxon>
        <taxon>Tracheophyta</taxon>
        <taxon>Spermatophyta</taxon>
        <taxon>Magnoliopsida</taxon>
        <taxon>eudicotyledons</taxon>
        <taxon>Gunneridae</taxon>
        <taxon>Pentapetalae</taxon>
        <taxon>asterids</taxon>
        <taxon>lamiids</taxon>
        <taxon>Lamiales</taxon>
        <taxon>Pedaliaceae</taxon>
        <taxon>Sesamum</taxon>
    </lineage>
</organism>